<comment type="subcellular location">
    <subcellularLocation>
        <location evidence="1">Membrane</location>
        <topology evidence="1">Multi-pass membrane protein</topology>
    </subcellularLocation>
</comment>
<feature type="compositionally biased region" description="Basic and acidic residues" evidence="7">
    <location>
        <begin position="432"/>
        <end position="451"/>
    </location>
</feature>
<evidence type="ECO:0000256" key="8">
    <source>
        <dbReference type="SAM" id="Phobius"/>
    </source>
</evidence>
<feature type="compositionally biased region" description="Basic and acidic residues" evidence="7">
    <location>
        <begin position="670"/>
        <end position="682"/>
    </location>
</feature>
<feature type="compositionally biased region" description="Basic and acidic residues" evidence="7">
    <location>
        <begin position="290"/>
        <end position="306"/>
    </location>
</feature>
<feature type="transmembrane region" description="Helical" evidence="8">
    <location>
        <begin position="596"/>
        <end position="616"/>
    </location>
</feature>
<dbReference type="RefSeq" id="XP_067922990.1">
    <property type="nucleotide sequence ID" value="XM_068065033.1"/>
</dbReference>
<feature type="transmembrane region" description="Helical" evidence="8">
    <location>
        <begin position="826"/>
        <end position="851"/>
    </location>
</feature>
<evidence type="ECO:0000313" key="10">
    <source>
        <dbReference type="Proteomes" id="UP000221165"/>
    </source>
</evidence>
<feature type="region of interest" description="Disordered" evidence="7">
    <location>
        <begin position="865"/>
        <end position="896"/>
    </location>
</feature>
<feature type="transmembrane region" description="Helical" evidence="8">
    <location>
        <begin position="530"/>
        <end position="550"/>
    </location>
</feature>
<keyword evidence="3" id="KW-0813">Transport</keyword>
<reference evidence="9 10" key="1">
    <citation type="journal article" date="2017" name="Int. J. Parasitol.">
        <title>The genome of the protozoan parasite Cystoisospora suis and a reverse vaccinology approach to identify vaccine candidates.</title>
        <authorList>
            <person name="Palmieri N."/>
            <person name="Shrestha A."/>
            <person name="Ruttkowski B."/>
            <person name="Beck T."/>
            <person name="Vogl C."/>
            <person name="Tomley F."/>
            <person name="Blake D.P."/>
            <person name="Joachim A."/>
        </authorList>
    </citation>
    <scope>NUCLEOTIDE SEQUENCE [LARGE SCALE GENOMIC DNA]</scope>
    <source>
        <strain evidence="9 10">Wien I</strain>
    </source>
</reference>
<gene>
    <name evidence="9" type="ORF">CSUI_004852</name>
</gene>
<evidence type="ECO:0000256" key="7">
    <source>
        <dbReference type="SAM" id="MobiDB-lite"/>
    </source>
</evidence>
<keyword evidence="4 8" id="KW-0812">Transmembrane</keyword>
<feature type="transmembrane region" description="Helical" evidence="8">
    <location>
        <begin position="68"/>
        <end position="93"/>
    </location>
</feature>
<keyword evidence="6 8" id="KW-0472">Membrane</keyword>
<proteinExistence type="inferred from homology"/>
<feature type="transmembrane region" description="Helical" evidence="8">
    <location>
        <begin position="791"/>
        <end position="814"/>
    </location>
</feature>
<feature type="transmembrane region" description="Helical" evidence="8">
    <location>
        <begin position="14"/>
        <end position="32"/>
    </location>
</feature>
<dbReference type="GO" id="GO:0005337">
    <property type="term" value="F:nucleoside transmembrane transporter activity"/>
    <property type="evidence" value="ECO:0007669"/>
    <property type="project" value="InterPro"/>
</dbReference>
<dbReference type="EMBL" id="MIGC01002319">
    <property type="protein sequence ID" value="PHJ21306.1"/>
    <property type="molecule type" value="Genomic_DNA"/>
</dbReference>
<feature type="region of interest" description="Disordered" evidence="7">
    <location>
        <begin position="973"/>
        <end position="996"/>
    </location>
</feature>
<dbReference type="PANTHER" id="PTHR10332:SF10">
    <property type="entry name" value="EQUILIBRATIVE NUCLEOSIDE TRANSPORTER 4"/>
    <property type="match status" value="1"/>
</dbReference>
<dbReference type="PANTHER" id="PTHR10332">
    <property type="entry name" value="EQUILIBRATIVE NUCLEOSIDE TRANSPORTER"/>
    <property type="match status" value="1"/>
</dbReference>
<feature type="compositionally biased region" description="Basic and acidic residues" evidence="7">
    <location>
        <begin position="226"/>
        <end position="242"/>
    </location>
</feature>
<name>A0A2C6L029_9APIC</name>
<dbReference type="VEuPathDB" id="ToxoDB:CSUI_004852"/>
<evidence type="ECO:0000256" key="5">
    <source>
        <dbReference type="ARBA" id="ARBA00022989"/>
    </source>
</evidence>
<protein>
    <submittedName>
        <fullName evidence="9">Transmembrane protein</fullName>
    </submittedName>
</protein>
<dbReference type="OrthoDB" id="10366482at2759"/>
<evidence type="ECO:0000256" key="2">
    <source>
        <dbReference type="ARBA" id="ARBA00007965"/>
    </source>
</evidence>
<feature type="compositionally biased region" description="Low complexity" evidence="7">
    <location>
        <begin position="277"/>
        <end position="287"/>
    </location>
</feature>
<feature type="transmembrane region" description="Helical" evidence="8">
    <location>
        <begin position="566"/>
        <end position="584"/>
    </location>
</feature>
<evidence type="ECO:0000256" key="4">
    <source>
        <dbReference type="ARBA" id="ARBA00022692"/>
    </source>
</evidence>
<feature type="transmembrane region" description="Helical" evidence="8">
    <location>
        <begin position="139"/>
        <end position="162"/>
    </location>
</feature>
<feature type="region of interest" description="Disordered" evidence="7">
    <location>
        <begin position="226"/>
        <end position="311"/>
    </location>
</feature>
<comment type="similarity">
    <text evidence="2">Belongs to the SLC29A/ENT transporter (TC 2.A.57) family.</text>
</comment>
<evidence type="ECO:0000313" key="9">
    <source>
        <dbReference type="EMBL" id="PHJ21306.1"/>
    </source>
</evidence>
<accession>A0A2C6L029</accession>
<sequence>MFSTSPPFHGPKRLLSRTACFFLGQLILLWIGPRLKLFPRTIGTLVFSSLTNLSLALIVVFLKNERIAFHICCVLSGLIGLQGSLLHASVYVLHAIIHHELAVDWSIGGGLAGPITAFLAFPLYFLLPGLTPQWSSRVRTVILFGFASLWSILSVTALALAVKNPFVSRALSQQEQMKSLFLLNRKKMKTKQSDPSSSSSSSSSPKRGLLLSLLFLHDRGKKKAYLEEQGRREREDGQHELLHEEDEEEEEERRKLRTDSRSSSLPNEDDDSDKSSRSSPRSMMLRRLGSHREEGEREGKQRRDDPYDSNGYSLLTGWRFRTFRRLPSALFERGKSFVLDIFHDPESRRNEGGNDRGGRRRSLQDDEEESSSSFLHHNDLDVREERRRERPIEEDLGERRSGANQDERKQEGSLEEEENEGTDQRQPLLVLSHEEESHDEERGREPQDRRDERKKKGIEEGEEETSLMNSKEKKFTSPCPCESSGRTLAYITDRQKKTETTRSDLEKFRYEEDHCITHHKRRWRRRDVMWNIRSNLLTCFLLFLSTYIVYPVKTERLMPSSNTQDFVLFQMILVACFQAGNVLGRFFVFWGCRAPFSCLLPLVSFRLLLIPFFFFLDGSLVLSPTATPAWMKPDDALWLSRDPANEATTSSHTFLHDQLSSSSSSSLHNALDREKLPQRAPEDFSPPSSSSSRLYGNHPLLHPHHRHSQHILASPLTSPSSPPEASLHDIQLQHRHNGTSPLSSPPPSDLYLFPDLFSQQPQDSSGFLALLFPFGDVTALELRGILSDLSLFLLMMVFSTLHGWLSVLGAYYATQVPSSSAQKETAAYLMCLAESCGVALGAGLSIIWASLTGCHPLSPHHHHGYRPAGIGSASTPSPSLSSSTPFSSSSLSSSSSSSFMGRPTASYHEMTSLQSVGDSLSFSPWLSAPMSRVEGRRRSDMFSLHPFLLEHGIAATSSSSSFHAGMARVGRAGGQTGPLLASSSSPPPLQHVPKIG</sequence>
<evidence type="ECO:0000256" key="1">
    <source>
        <dbReference type="ARBA" id="ARBA00004141"/>
    </source>
</evidence>
<keyword evidence="5 8" id="KW-1133">Transmembrane helix</keyword>
<dbReference type="AlphaFoldDB" id="A0A2C6L029"/>
<dbReference type="GeneID" id="94428244"/>
<organism evidence="9 10">
    <name type="scientific">Cystoisospora suis</name>
    <dbReference type="NCBI Taxonomy" id="483139"/>
    <lineage>
        <taxon>Eukaryota</taxon>
        <taxon>Sar</taxon>
        <taxon>Alveolata</taxon>
        <taxon>Apicomplexa</taxon>
        <taxon>Conoidasida</taxon>
        <taxon>Coccidia</taxon>
        <taxon>Eucoccidiorida</taxon>
        <taxon>Eimeriorina</taxon>
        <taxon>Sarcocystidae</taxon>
        <taxon>Cystoisospora</taxon>
    </lineage>
</organism>
<dbReference type="GO" id="GO:0005886">
    <property type="term" value="C:plasma membrane"/>
    <property type="evidence" value="ECO:0007669"/>
    <property type="project" value="TreeGrafter"/>
</dbReference>
<dbReference type="InterPro" id="IPR002259">
    <property type="entry name" value="Eqnu_transpt"/>
</dbReference>
<dbReference type="Proteomes" id="UP000221165">
    <property type="component" value="Unassembled WGS sequence"/>
</dbReference>
<feature type="transmembrane region" description="Helical" evidence="8">
    <location>
        <begin position="105"/>
        <end position="127"/>
    </location>
</feature>
<feature type="compositionally biased region" description="Basic and acidic residues" evidence="7">
    <location>
        <begin position="344"/>
        <end position="357"/>
    </location>
</feature>
<feature type="region of interest" description="Disordered" evidence="7">
    <location>
        <begin position="659"/>
        <end position="699"/>
    </location>
</feature>
<comment type="caution">
    <text evidence="9">The sequence shown here is derived from an EMBL/GenBank/DDBJ whole genome shotgun (WGS) entry which is preliminary data.</text>
</comment>
<feature type="compositionally biased region" description="Basic and acidic residues" evidence="7">
    <location>
        <begin position="376"/>
        <end position="412"/>
    </location>
</feature>
<evidence type="ECO:0000256" key="6">
    <source>
        <dbReference type="ARBA" id="ARBA00023136"/>
    </source>
</evidence>
<feature type="transmembrane region" description="Helical" evidence="8">
    <location>
        <begin position="44"/>
        <end position="62"/>
    </location>
</feature>
<feature type="compositionally biased region" description="Low complexity" evidence="7">
    <location>
        <begin position="874"/>
        <end position="896"/>
    </location>
</feature>
<evidence type="ECO:0000256" key="3">
    <source>
        <dbReference type="ARBA" id="ARBA00022448"/>
    </source>
</evidence>
<keyword evidence="10" id="KW-1185">Reference proteome</keyword>
<feature type="region of interest" description="Disordered" evidence="7">
    <location>
        <begin position="344"/>
        <end position="480"/>
    </location>
</feature>